<dbReference type="InterPro" id="IPR035906">
    <property type="entry name" value="MetI-like_sf"/>
</dbReference>
<keyword evidence="2 7" id="KW-0813">Transport</keyword>
<evidence type="ECO:0000256" key="6">
    <source>
        <dbReference type="ARBA" id="ARBA00023136"/>
    </source>
</evidence>
<keyword evidence="3" id="KW-1003">Cell membrane</keyword>
<evidence type="ECO:0000256" key="4">
    <source>
        <dbReference type="ARBA" id="ARBA00022692"/>
    </source>
</evidence>
<dbReference type="OrthoDB" id="2063054at2"/>
<feature type="transmembrane region" description="Helical" evidence="7">
    <location>
        <begin position="105"/>
        <end position="125"/>
    </location>
</feature>
<evidence type="ECO:0000259" key="8">
    <source>
        <dbReference type="PROSITE" id="PS50928"/>
    </source>
</evidence>
<sequence>MSARGGFGLLIRRRRDRRIAQVMLAATALLWLFPAWSALREALKVDGLGNFVSLFSNPLGGIPIWRTYLNSVLNGIVHTAVVLGVSLPAGYAFGKLRFRGRETLFYATILFLAIPGTAILVPLYHVTQELGLFNTHLGIGLPEAALTVPFGVLLMRNYADNVPDTLLEAAVVDGAGHLQTFTRIFVPIARPAIVNLFVMCFMWSLQDFLWPTVFNTHPEMTTAAQAVATFHNALSASPVDSARYSASLVLLALPAVLLVVFGQRFITSGLTSGAIKD</sequence>
<comment type="similarity">
    <text evidence="7">Belongs to the binding-protein-dependent transport system permease family.</text>
</comment>
<dbReference type="GO" id="GO:0005886">
    <property type="term" value="C:plasma membrane"/>
    <property type="evidence" value="ECO:0007669"/>
    <property type="project" value="UniProtKB-SubCell"/>
</dbReference>
<dbReference type="InterPro" id="IPR000515">
    <property type="entry name" value="MetI-like"/>
</dbReference>
<reference evidence="9 10" key="2">
    <citation type="submission" date="2019-09" db="EMBL/GenBank/DDBJ databases">
        <authorList>
            <person name="Jin C."/>
        </authorList>
    </citation>
    <scope>NUCLEOTIDE SEQUENCE [LARGE SCALE GENOMIC DNA]</scope>
    <source>
        <strain evidence="9 10">AN110305</strain>
    </source>
</reference>
<evidence type="ECO:0000313" key="10">
    <source>
        <dbReference type="Proteomes" id="UP000323454"/>
    </source>
</evidence>
<reference evidence="9 10" key="1">
    <citation type="submission" date="2019-09" db="EMBL/GenBank/DDBJ databases">
        <title>Goodfellowia gen. nov., a new genus of the Pseudonocardineae related to Actinoalloteichus, containing Goodfellowia coeruleoviolacea gen. nov., comb. nov. gen. nov., comb. nov.</title>
        <authorList>
            <person name="Labeda D."/>
        </authorList>
    </citation>
    <scope>NUCLEOTIDE SEQUENCE [LARGE SCALE GENOMIC DNA]</scope>
    <source>
        <strain evidence="9 10">AN110305</strain>
    </source>
</reference>
<dbReference type="CDD" id="cd06261">
    <property type="entry name" value="TM_PBP2"/>
    <property type="match status" value="1"/>
</dbReference>
<feature type="transmembrane region" description="Helical" evidence="7">
    <location>
        <begin position="137"/>
        <end position="155"/>
    </location>
</feature>
<evidence type="ECO:0000256" key="1">
    <source>
        <dbReference type="ARBA" id="ARBA00004651"/>
    </source>
</evidence>
<feature type="transmembrane region" description="Helical" evidence="7">
    <location>
        <begin position="244"/>
        <end position="262"/>
    </location>
</feature>
<comment type="subcellular location">
    <subcellularLocation>
        <location evidence="1 7">Cell membrane</location>
        <topology evidence="1 7">Multi-pass membrane protein</topology>
    </subcellularLocation>
</comment>
<evidence type="ECO:0000256" key="5">
    <source>
        <dbReference type="ARBA" id="ARBA00022989"/>
    </source>
</evidence>
<dbReference type="PANTHER" id="PTHR43744:SF12">
    <property type="entry name" value="ABC TRANSPORTER PERMEASE PROTEIN MG189-RELATED"/>
    <property type="match status" value="1"/>
</dbReference>
<feature type="transmembrane region" description="Helical" evidence="7">
    <location>
        <begin position="184"/>
        <end position="205"/>
    </location>
</feature>
<keyword evidence="6 7" id="KW-0472">Membrane</keyword>
<keyword evidence="5 7" id="KW-1133">Transmembrane helix</keyword>
<keyword evidence="10" id="KW-1185">Reference proteome</keyword>
<dbReference type="PROSITE" id="PS50928">
    <property type="entry name" value="ABC_TM1"/>
    <property type="match status" value="1"/>
</dbReference>
<evidence type="ECO:0000256" key="3">
    <source>
        <dbReference type="ARBA" id="ARBA00022475"/>
    </source>
</evidence>
<dbReference type="SUPFAM" id="SSF161098">
    <property type="entry name" value="MetI-like"/>
    <property type="match status" value="1"/>
</dbReference>
<evidence type="ECO:0000256" key="7">
    <source>
        <dbReference type="RuleBase" id="RU363032"/>
    </source>
</evidence>
<feature type="domain" description="ABC transmembrane type-1" evidence="8">
    <location>
        <begin position="68"/>
        <end position="261"/>
    </location>
</feature>
<organism evidence="9 10">
    <name type="scientific">Solihabitans fulvus</name>
    <dbReference type="NCBI Taxonomy" id="1892852"/>
    <lineage>
        <taxon>Bacteria</taxon>
        <taxon>Bacillati</taxon>
        <taxon>Actinomycetota</taxon>
        <taxon>Actinomycetes</taxon>
        <taxon>Pseudonocardiales</taxon>
        <taxon>Pseudonocardiaceae</taxon>
        <taxon>Solihabitans</taxon>
    </lineage>
</organism>
<dbReference type="EMBL" id="VUOB01000035">
    <property type="protein sequence ID" value="KAA2260674.1"/>
    <property type="molecule type" value="Genomic_DNA"/>
</dbReference>
<accession>A0A5B2XBV9</accession>
<dbReference type="Pfam" id="PF00528">
    <property type="entry name" value="BPD_transp_1"/>
    <property type="match status" value="1"/>
</dbReference>
<dbReference type="PANTHER" id="PTHR43744">
    <property type="entry name" value="ABC TRANSPORTER PERMEASE PROTEIN MG189-RELATED-RELATED"/>
    <property type="match status" value="1"/>
</dbReference>
<gene>
    <name evidence="9" type="ORF">F0L68_19960</name>
</gene>
<protein>
    <submittedName>
        <fullName evidence="9">Carbohydrate ABC transporter permease</fullName>
    </submittedName>
</protein>
<name>A0A5B2XBV9_9PSEU</name>
<proteinExistence type="inferred from homology"/>
<dbReference type="AlphaFoldDB" id="A0A5B2XBV9"/>
<keyword evidence="4 7" id="KW-0812">Transmembrane</keyword>
<dbReference type="Gene3D" id="1.10.3720.10">
    <property type="entry name" value="MetI-like"/>
    <property type="match status" value="1"/>
</dbReference>
<comment type="caution">
    <text evidence="9">The sequence shown here is derived from an EMBL/GenBank/DDBJ whole genome shotgun (WGS) entry which is preliminary data.</text>
</comment>
<dbReference type="GO" id="GO:0055085">
    <property type="term" value="P:transmembrane transport"/>
    <property type="evidence" value="ECO:0007669"/>
    <property type="project" value="InterPro"/>
</dbReference>
<evidence type="ECO:0000313" key="9">
    <source>
        <dbReference type="EMBL" id="KAA2260674.1"/>
    </source>
</evidence>
<dbReference type="Proteomes" id="UP000323454">
    <property type="component" value="Unassembled WGS sequence"/>
</dbReference>
<feature type="transmembrane region" description="Helical" evidence="7">
    <location>
        <begin position="75"/>
        <end position="93"/>
    </location>
</feature>
<evidence type="ECO:0000256" key="2">
    <source>
        <dbReference type="ARBA" id="ARBA00022448"/>
    </source>
</evidence>